<proteinExistence type="predicted"/>
<dbReference type="Proteomes" id="UP000317763">
    <property type="component" value="Unassembled WGS sequence"/>
</dbReference>
<dbReference type="RefSeq" id="WP_082007409.1">
    <property type="nucleotide sequence ID" value="NZ_CP083911.1"/>
</dbReference>
<sequence length="444" mass="50239">MTEKVHLYERRLDTRSSASLVRLATHILQAPGDILDLGMGPGSLGRYLRTRLHRSVTLDGVTHNEEEASQAAGFYQHCWIADLESVDLLALVGKRRYRWVVCGDVLEHLRNPEALLVQCRALLTDCGELLVSIPNASYAGLIADLIHGQWQYRPEGLLDRTHVRFFTRQSFIKTLTECGWHAISAEPIKQPWHETEFSRPFDNLPPAVGKYLLAQPHTHAYQWIIRAAPADRPDLPTLRESIDNDDASMASYVISLYIDDGTGFSERHRMCALGTMGRSCQEIKFTIDANTRCERLRLDPADRPGYWNLRRITLTDRAQNLLWEWKPSKTAHLQLQKTEHYDIHIGSLESGSAPFSRMILTGSDPQFTLPIPPEIVRSWGALGGTLTITCDWPWSPDYHAAIEAIKGTDPSSAPSINDKKENRHKHLGFKGWARNLLFGKPRIG</sequence>
<dbReference type="OrthoDB" id="9790457at2"/>
<dbReference type="EMBL" id="VJOM01000001">
    <property type="protein sequence ID" value="TSE34081.1"/>
    <property type="molecule type" value="Genomic_DNA"/>
</dbReference>
<name>A0A554XE15_9BURK</name>
<dbReference type="AlphaFoldDB" id="A0A554XE15"/>
<dbReference type="Pfam" id="PF13489">
    <property type="entry name" value="Methyltransf_23"/>
    <property type="match status" value="1"/>
</dbReference>
<comment type="caution">
    <text evidence="1">The sequence shown here is derived from an EMBL/GenBank/DDBJ whole genome shotgun (WGS) entry which is preliminary data.</text>
</comment>
<keyword evidence="1" id="KW-0489">Methyltransferase</keyword>
<evidence type="ECO:0000313" key="1">
    <source>
        <dbReference type="EMBL" id="TSE34081.1"/>
    </source>
</evidence>
<keyword evidence="2" id="KW-1185">Reference proteome</keyword>
<keyword evidence="1" id="KW-0808">Transferase</keyword>
<dbReference type="Gene3D" id="3.40.50.150">
    <property type="entry name" value="Vaccinia Virus protein VP39"/>
    <property type="match status" value="1"/>
</dbReference>
<dbReference type="InterPro" id="IPR029063">
    <property type="entry name" value="SAM-dependent_MTases_sf"/>
</dbReference>
<evidence type="ECO:0000313" key="2">
    <source>
        <dbReference type="Proteomes" id="UP000317763"/>
    </source>
</evidence>
<dbReference type="GO" id="GO:0032259">
    <property type="term" value="P:methylation"/>
    <property type="evidence" value="ECO:0007669"/>
    <property type="project" value="UniProtKB-KW"/>
</dbReference>
<gene>
    <name evidence="1" type="ORF">Ttaiw_00141</name>
</gene>
<protein>
    <submittedName>
        <fullName evidence="1">Methyltransferase domain protein</fullName>
    </submittedName>
</protein>
<dbReference type="GO" id="GO:0008168">
    <property type="term" value="F:methyltransferase activity"/>
    <property type="evidence" value="ECO:0007669"/>
    <property type="project" value="UniProtKB-KW"/>
</dbReference>
<dbReference type="STRING" id="307486.GCA_000807215_00150"/>
<organism evidence="1 2">
    <name type="scientific">Tepidimonas taiwanensis</name>
    <dbReference type="NCBI Taxonomy" id="307486"/>
    <lineage>
        <taxon>Bacteria</taxon>
        <taxon>Pseudomonadati</taxon>
        <taxon>Pseudomonadota</taxon>
        <taxon>Betaproteobacteria</taxon>
        <taxon>Burkholderiales</taxon>
        <taxon>Tepidimonas</taxon>
    </lineage>
</organism>
<reference evidence="1 2" key="1">
    <citation type="submission" date="2019-07" db="EMBL/GenBank/DDBJ databases">
        <title>Tepidimonas taiwanensis I1-1 draft genome.</title>
        <authorList>
            <person name="Da Costa M.S."/>
            <person name="Froufe H.J.C."/>
            <person name="Egas C."/>
            <person name="Albuquerque L."/>
        </authorList>
    </citation>
    <scope>NUCLEOTIDE SEQUENCE [LARGE SCALE GENOMIC DNA]</scope>
    <source>
        <strain evidence="1 2">I1-1</strain>
    </source>
</reference>
<dbReference type="SUPFAM" id="SSF53335">
    <property type="entry name" value="S-adenosyl-L-methionine-dependent methyltransferases"/>
    <property type="match status" value="1"/>
</dbReference>
<accession>A0A554XE15</accession>